<dbReference type="SMART" id="SM00448">
    <property type="entry name" value="REC"/>
    <property type="match status" value="1"/>
</dbReference>
<gene>
    <name evidence="10" type="ORF">GSF08_01995</name>
</gene>
<keyword evidence="2" id="KW-0902">Two-component regulatory system</keyword>
<dbReference type="InterPro" id="IPR001867">
    <property type="entry name" value="OmpR/PhoB-type_DNA-bd"/>
</dbReference>
<evidence type="ECO:0000259" key="8">
    <source>
        <dbReference type="PROSITE" id="PS50110"/>
    </source>
</evidence>
<organism evidence="10 11">
    <name type="scientific">Copranaerobaculum intestinale</name>
    <dbReference type="NCBI Taxonomy" id="2692629"/>
    <lineage>
        <taxon>Bacteria</taxon>
        <taxon>Bacillati</taxon>
        <taxon>Bacillota</taxon>
        <taxon>Erysipelotrichia</taxon>
        <taxon>Erysipelotrichales</taxon>
        <taxon>Erysipelotrichaceae</taxon>
        <taxon>Copranaerobaculum</taxon>
    </lineage>
</organism>
<evidence type="ECO:0000313" key="10">
    <source>
        <dbReference type="EMBL" id="MXQ72717.1"/>
    </source>
</evidence>
<evidence type="ECO:0000256" key="5">
    <source>
        <dbReference type="ARBA" id="ARBA00023163"/>
    </source>
</evidence>
<dbReference type="PROSITE" id="PS50110">
    <property type="entry name" value="RESPONSE_REGULATORY"/>
    <property type="match status" value="1"/>
</dbReference>
<comment type="caution">
    <text evidence="10">The sequence shown here is derived from an EMBL/GenBank/DDBJ whole genome shotgun (WGS) entry which is preliminary data.</text>
</comment>
<evidence type="ECO:0000256" key="1">
    <source>
        <dbReference type="ARBA" id="ARBA00022553"/>
    </source>
</evidence>
<dbReference type="RefSeq" id="WP_160624200.1">
    <property type="nucleotide sequence ID" value="NZ_WUUQ01000001.1"/>
</dbReference>
<proteinExistence type="predicted"/>
<dbReference type="PANTHER" id="PTHR48111:SF2">
    <property type="entry name" value="RESPONSE REGULATOR SAER"/>
    <property type="match status" value="1"/>
</dbReference>
<keyword evidence="1 6" id="KW-0597">Phosphoprotein</keyword>
<dbReference type="InterPro" id="IPR036388">
    <property type="entry name" value="WH-like_DNA-bd_sf"/>
</dbReference>
<dbReference type="Gene3D" id="3.40.50.2300">
    <property type="match status" value="1"/>
</dbReference>
<dbReference type="AlphaFoldDB" id="A0A6N8UA79"/>
<feature type="domain" description="OmpR/PhoB-type" evidence="9">
    <location>
        <begin position="134"/>
        <end position="233"/>
    </location>
</feature>
<dbReference type="Pfam" id="PF00072">
    <property type="entry name" value="Response_reg"/>
    <property type="match status" value="1"/>
</dbReference>
<reference evidence="10 11" key="1">
    <citation type="submission" date="2019-12" db="EMBL/GenBank/DDBJ databases">
        <authorList>
            <person name="Yang R."/>
        </authorList>
    </citation>
    <scope>NUCLEOTIDE SEQUENCE [LARGE SCALE GENOMIC DNA]</scope>
    <source>
        <strain evidence="10 11">DONG20-135</strain>
    </source>
</reference>
<dbReference type="SMART" id="SM00862">
    <property type="entry name" value="Trans_reg_C"/>
    <property type="match status" value="1"/>
</dbReference>
<name>A0A6N8UA79_9FIRM</name>
<dbReference type="PROSITE" id="PS51755">
    <property type="entry name" value="OMPR_PHOB"/>
    <property type="match status" value="1"/>
</dbReference>
<dbReference type="CDD" id="cd00383">
    <property type="entry name" value="trans_reg_C"/>
    <property type="match status" value="1"/>
</dbReference>
<keyword evidence="4 7" id="KW-0238">DNA-binding</keyword>
<evidence type="ECO:0000313" key="11">
    <source>
        <dbReference type="Proteomes" id="UP000434036"/>
    </source>
</evidence>
<dbReference type="InterPro" id="IPR039420">
    <property type="entry name" value="WalR-like"/>
</dbReference>
<keyword evidence="3" id="KW-0805">Transcription regulation</keyword>
<sequence>MDEIKILVADDDEDIRDVIEILLNSEGYQVYKAKDGQEALEMMKENTFRLVILDIMMPGLNGYQACVEIRKYSMAPILFLSAKSQDSDKTLCFSSGGDDYMSKPFSYNELVSRVKALLRRYMVYKGDENTSEPAEALKVDGVVIDEQKRIVTVDDAEIDLTDIEFQLLVLLVKNRGQVFSAERLYETIWKESYYYSANNTVMVHMRNLRKKIEKDPQNPQIIKTIWGKGYRCD</sequence>
<evidence type="ECO:0000256" key="2">
    <source>
        <dbReference type="ARBA" id="ARBA00023012"/>
    </source>
</evidence>
<dbReference type="InterPro" id="IPR001789">
    <property type="entry name" value="Sig_transdc_resp-reg_receiver"/>
</dbReference>
<protein>
    <submittedName>
        <fullName evidence="10">Response regulator</fullName>
    </submittedName>
</protein>
<dbReference type="InterPro" id="IPR011006">
    <property type="entry name" value="CheY-like_superfamily"/>
</dbReference>
<feature type="modified residue" description="4-aspartylphosphate" evidence="6">
    <location>
        <position position="54"/>
    </location>
</feature>
<evidence type="ECO:0000256" key="6">
    <source>
        <dbReference type="PROSITE-ProRule" id="PRU00169"/>
    </source>
</evidence>
<dbReference type="GO" id="GO:0032993">
    <property type="term" value="C:protein-DNA complex"/>
    <property type="evidence" value="ECO:0007669"/>
    <property type="project" value="TreeGrafter"/>
</dbReference>
<evidence type="ECO:0000256" key="4">
    <source>
        <dbReference type="ARBA" id="ARBA00023125"/>
    </source>
</evidence>
<keyword evidence="11" id="KW-1185">Reference proteome</keyword>
<dbReference type="Gene3D" id="1.10.10.10">
    <property type="entry name" value="Winged helix-like DNA-binding domain superfamily/Winged helix DNA-binding domain"/>
    <property type="match status" value="1"/>
</dbReference>
<dbReference type="Proteomes" id="UP000434036">
    <property type="component" value="Unassembled WGS sequence"/>
</dbReference>
<dbReference type="GO" id="GO:0005829">
    <property type="term" value="C:cytosol"/>
    <property type="evidence" value="ECO:0007669"/>
    <property type="project" value="TreeGrafter"/>
</dbReference>
<dbReference type="GO" id="GO:0000156">
    <property type="term" value="F:phosphorelay response regulator activity"/>
    <property type="evidence" value="ECO:0007669"/>
    <property type="project" value="TreeGrafter"/>
</dbReference>
<dbReference type="FunFam" id="1.10.10.10:FF:000018">
    <property type="entry name" value="DNA-binding response regulator ResD"/>
    <property type="match status" value="1"/>
</dbReference>
<feature type="domain" description="Response regulatory" evidence="8">
    <location>
        <begin position="5"/>
        <end position="118"/>
    </location>
</feature>
<dbReference type="GO" id="GO:0000976">
    <property type="term" value="F:transcription cis-regulatory region binding"/>
    <property type="evidence" value="ECO:0007669"/>
    <property type="project" value="TreeGrafter"/>
</dbReference>
<feature type="DNA-binding region" description="OmpR/PhoB-type" evidence="7">
    <location>
        <begin position="134"/>
        <end position="233"/>
    </location>
</feature>
<reference evidence="10 11" key="2">
    <citation type="submission" date="2020-01" db="EMBL/GenBank/DDBJ databases">
        <title>Clostridiaceae sp. nov. isolated from the gut of human by culturomics.</title>
        <authorList>
            <person name="Chang Y."/>
        </authorList>
    </citation>
    <scope>NUCLEOTIDE SEQUENCE [LARGE SCALE GENOMIC DNA]</scope>
    <source>
        <strain evidence="10 11">DONG20-135</strain>
    </source>
</reference>
<dbReference type="EMBL" id="WUUQ01000001">
    <property type="protein sequence ID" value="MXQ72717.1"/>
    <property type="molecule type" value="Genomic_DNA"/>
</dbReference>
<dbReference type="Pfam" id="PF00486">
    <property type="entry name" value="Trans_reg_C"/>
    <property type="match status" value="1"/>
</dbReference>
<evidence type="ECO:0000256" key="3">
    <source>
        <dbReference type="ARBA" id="ARBA00023015"/>
    </source>
</evidence>
<dbReference type="GO" id="GO:0006355">
    <property type="term" value="P:regulation of DNA-templated transcription"/>
    <property type="evidence" value="ECO:0007669"/>
    <property type="project" value="InterPro"/>
</dbReference>
<dbReference type="FunFam" id="3.40.50.2300:FF:000001">
    <property type="entry name" value="DNA-binding response regulator PhoB"/>
    <property type="match status" value="1"/>
</dbReference>
<dbReference type="SUPFAM" id="SSF52172">
    <property type="entry name" value="CheY-like"/>
    <property type="match status" value="1"/>
</dbReference>
<accession>A0A6N8UA79</accession>
<keyword evidence="5" id="KW-0804">Transcription</keyword>
<dbReference type="PANTHER" id="PTHR48111">
    <property type="entry name" value="REGULATOR OF RPOS"/>
    <property type="match status" value="1"/>
</dbReference>
<dbReference type="CDD" id="cd17574">
    <property type="entry name" value="REC_OmpR"/>
    <property type="match status" value="1"/>
</dbReference>
<evidence type="ECO:0000259" key="9">
    <source>
        <dbReference type="PROSITE" id="PS51755"/>
    </source>
</evidence>
<evidence type="ECO:0000256" key="7">
    <source>
        <dbReference type="PROSITE-ProRule" id="PRU01091"/>
    </source>
</evidence>